<evidence type="ECO:0000313" key="4">
    <source>
        <dbReference type="EMBL" id="EAK0468265.1"/>
    </source>
</evidence>
<evidence type="ECO:0000313" key="1">
    <source>
        <dbReference type="EMBL" id="EAI5408745.1"/>
    </source>
</evidence>
<dbReference type="EMBL" id="AACCXK010000001">
    <property type="protein sequence ID" value="EAK0452154.1"/>
    <property type="molecule type" value="Genomic_DNA"/>
</dbReference>
<protein>
    <submittedName>
        <fullName evidence="3">Uncharacterized protein</fullName>
    </submittedName>
</protein>
<dbReference type="Proteomes" id="UP000535509">
    <property type="component" value="Unassembled WGS sequence"/>
</dbReference>
<evidence type="ECO:0000313" key="6">
    <source>
        <dbReference type="Proteomes" id="UP000557842"/>
    </source>
</evidence>
<name>A0A5N7FXW0_CAMFE</name>
<evidence type="ECO:0000313" key="5">
    <source>
        <dbReference type="Proteomes" id="UP000535509"/>
    </source>
</evidence>
<dbReference type="EMBL" id="AABTCC010000006">
    <property type="protein sequence ID" value="EAI8858812.1"/>
    <property type="molecule type" value="Genomic_DNA"/>
</dbReference>
<keyword evidence="5" id="KW-1185">Reference proteome</keyword>
<dbReference type="OMA" id="MLFAFEE"/>
<dbReference type="EMBL" id="AACCXM010000001">
    <property type="protein sequence ID" value="EAK0468265.1"/>
    <property type="molecule type" value="Genomic_DNA"/>
</dbReference>
<evidence type="ECO:0000313" key="3">
    <source>
        <dbReference type="EMBL" id="EAK0452154.1"/>
    </source>
</evidence>
<dbReference type="RefSeq" id="WP_010392707.1">
    <property type="nucleotide sequence ID" value="NZ_AABUZP020000005.1"/>
</dbReference>
<dbReference type="Proteomes" id="UP000557842">
    <property type="component" value="Unassembled WGS sequence"/>
</dbReference>
<proteinExistence type="predicted"/>
<reference evidence="3 6" key="1">
    <citation type="submission" date="2018-05" db="EMBL/GenBank/DDBJ databases">
        <authorList>
            <consortium name="PulseNet: The National Subtyping Network for Foodborne Disease Surveillance"/>
            <person name="Tarr C.L."/>
            <person name="Trees E."/>
            <person name="Katz L.S."/>
            <person name="Carleton-Romer H.A."/>
            <person name="Stroika S."/>
            <person name="Kucerova Z."/>
            <person name="Roache K.F."/>
            <person name="Sabol A.L."/>
            <person name="Besser J."/>
            <person name="Gerner-Smidt P."/>
        </authorList>
    </citation>
    <scope>NUCLEOTIDE SEQUENCE</scope>
    <source>
        <strain evidence="3">2014D-0197</strain>
        <strain evidence="1 6">2016D-0221</strain>
        <strain evidence="4">D4313</strain>
        <strain evidence="2 5">PNUSAC001503</strain>
    </source>
</reference>
<organism evidence="3">
    <name type="scientific">Campylobacter fetus</name>
    <dbReference type="NCBI Taxonomy" id="196"/>
    <lineage>
        <taxon>Bacteria</taxon>
        <taxon>Pseudomonadati</taxon>
        <taxon>Campylobacterota</taxon>
        <taxon>Epsilonproteobacteria</taxon>
        <taxon>Campylobacterales</taxon>
        <taxon>Campylobacteraceae</taxon>
        <taxon>Campylobacter</taxon>
    </lineage>
</organism>
<dbReference type="EMBL" id="AABQDW010000023">
    <property type="protein sequence ID" value="EAI5408745.1"/>
    <property type="molecule type" value="Genomic_DNA"/>
</dbReference>
<evidence type="ECO:0000313" key="2">
    <source>
        <dbReference type="EMBL" id="EAI8858812.1"/>
    </source>
</evidence>
<accession>A0A5N7FXW0</accession>
<comment type="caution">
    <text evidence="3">The sequence shown here is derived from an EMBL/GenBank/DDBJ whole genome shotgun (WGS) entry which is preliminary data.</text>
</comment>
<dbReference type="GeneID" id="61064590"/>
<dbReference type="AlphaFoldDB" id="A0A5N7FXW0"/>
<sequence length="225" mass="25440">MINSVSKVKKLQAQSRIPNVINASLPVIIKVIEKTGYNRYNLKFGSKTVSTKSEPKLEVGEEYFANIRSQSGGVININGLIKRENIGEYLENGSELLEKILSNRNISWLIPYIKTKLANPKNENEFLIYSNMILALNDGVINVPFFYEKRSGLAQIKLGEEILFYLLFSNFAPIIASIKNGRILTIQSAYLSFSKTLGEALGCEYKKADIRPFWVKKSNFLDFKG</sequence>
<gene>
    <name evidence="3" type="ORF">AAH17_00550</name>
    <name evidence="4" type="ORF">AAH24_02610</name>
    <name evidence="1" type="ORF">BVH53_08590</name>
    <name evidence="2" type="ORF">CX802_02985</name>
</gene>